<evidence type="ECO:0000256" key="3">
    <source>
        <dbReference type="ARBA" id="ARBA00023163"/>
    </source>
</evidence>
<reference evidence="7" key="1">
    <citation type="submission" date="2018-02" db="EMBL/GenBank/DDBJ databases">
        <title>Draft genome sequencing of Rhodococcus opacus KU647198.</title>
        <authorList>
            <person name="Zheng B.-X."/>
        </authorList>
    </citation>
    <scope>NUCLEOTIDE SEQUENCE [LARGE SCALE GENOMIC DNA]</scope>
    <source>
        <strain evidence="7">04-OD7</strain>
    </source>
</reference>
<dbReference type="Proteomes" id="UP000239290">
    <property type="component" value="Unassembled WGS sequence"/>
</dbReference>
<accession>A0A2S8I8M8</accession>
<dbReference type="PANTHER" id="PTHR30055">
    <property type="entry name" value="HTH-TYPE TRANSCRIPTIONAL REGULATOR RUTR"/>
    <property type="match status" value="1"/>
</dbReference>
<dbReference type="EMBL" id="PUIO01000120">
    <property type="protein sequence ID" value="PQP11147.1"/>
    <property type="molecule type" value="Genomic_DNA"/>
</dbReference>
<keyword evidence="1" id="KW-0805">Transcription regulation</keyword>
<dbReference type="GO" id="GO:0003700">
    <property type="term" value="F:DNA-binding transcription factor activity"/>
    <property type="evidence" value="ECO:0007669"/>
    <property type="project" value="TreeGrafter"/>
</dbReference>
<organism evidence="6 7">
    <name type="scientific">Rhodococcus opacus</name>
    <name type="common">Nocardia opaca</name>
    <dbReference type="NCBI Taxonomy" id="37919"/>
    <lineage>
        <taxon>Bacteria</taxon>
        <taxon>Bacillati</taxon>
        <taxon>Actinomycetota</taxon>
        <taxon>Actinomycetes</taxon>
        <taxon>Mycobacteriales</taxon>
        <taxon>Nocardiaceae</taxon>
        <taxon>Rhodococcus</taxon>
    </lineage>
</organism>
<dbReference type="Gene3D" id="1.10.357.10">
    <property type="entry name" value="Tetracycline Repressor, domain 2"/>
    <property type="match status" value="1"/>
</dbReference>
<sequence>MTARREYPPHSLLEQVLGQEMYALTYSLSTHHLPGTPSIQSRRLALFGSDCQNSFVPSTGQRARNAMRTREVLAQTAVELFLEDGFDAVTVEQVAAAANVSPRTTYRYFHTKEGLALALLTDLDNHFLQSVQARPHDEAPLESLRHALAEAWAWLESSGQSETYLALQAFVESHPGLMAANLQRGYSQEELLVATLETRPVFRSSGDLGPRLVVAAFAGASRVAVTTWRRTAGTVPMLINTLDTCIASLLPALQSAGESPHVR</sequence>
<dbReference type="InterPro" id="IPR009057">
    <property type="entry name" value="Homeodomain-like_sf"/>
</dbReference>
<dbReference type="GO" id="GO:0000976">
    <property type="term" value="F:transcription cis-regulatory region binding"/>
    <property type="evidence" value="ECO:0007669"/>
    <property type="project" value="TreeGrafter"/>
</dbReference>
<dbReference type="PANTHER" id="PTHR30055:SF238">
    <property type="entry name" value="MYCOFACTOCIN BIOSYNTHESIS TRANSCRIPTIONAL REGULATOR MFTR-RELATED"/>
    <property type="match status" value="1"/>
</dbReference>
<evidence type="ECO:0000313" key="6">
    <source>
        <dbReference type="EMBL" id="PQP11147.1"/>
    </source>
</evidence>
<comment type="caution">
    <text evidence="6">The sequence shown here is derived from an EMBL/GenBank/DDBJ whole genome shotgun (WGS) entry which is preliminary data.</text>
</comment>
<keyword evidence="2 4" id="KW-0238">DNA-binding</keyword>
<evidence type="ECO:0000256" key="4">
    <source>
        <dbReference type="PROSITE-ProRule" id="PRU00335"/>
    </source>
</evidence>
<dbReference type="InterPro" id="IPR050109">
    <property type="entry name" value="HTH-type_TetR-like_transc_reg"/>
</dbReference>
<proteinExistence type="predicted"/>
<dbReference type="SUPFAM" id="SSF46689">
    <property type="entry name" value="Homeodomain-like"/>
    <property type="match status" value="1"/>
</dbReference>
<dbReference type="InterPro" id="IPR001647">
    <property type="entry name" value="HTH_TetR"/>
</dbReference>
<dbReference type="PRINTS" id="PR00455">
    <property type="entry name" value="HTHTETR"/>
</dbReference>
<feature type="domain" description="HTH tetR-type" evidence="5">
    <location>
        <begin position="67"/>
        <end position="127"/>
    </location>
</feature>
<dbReference type="PROSITE" id="PS50977">
    <property type="entry name" value="HTH_TETR_2"/>
    <property type="match status" value="1"/>
</dbReference>
<dbReference type="Pfam" id="PF00440">
    <property type="entry name" value="TetR_N"/>
    <property type="match status" value="1"/>
</dbReference>
<protein>
    <recommendedName>
        <fullName evidence="5">HTH tetR-type domain-containing protein</fullName>
    </recommendedName>
</protein>
<dbReference type="Gene3D" id="1.10.10.60">
    <property type="entry name" value="Homeodomain-like"/>
    <property type="match status" value="1"/>
</dbReference>
<feature type="DNA-binding region" description="H-T-H motif" evidence="4">
    <location>
        <begin position="90"/>
        <end position="109"/>
    </location>
</feature>
<keyword evidence="3" id="KW-0804">Transcription</keyword>
<evidence type="ECO:0000313" key="7">
    <source>
        <dbReference type="Proteomes" id="UP000239290"/>
    </source>
</evidence>
<evidence type="ECO:0000256" key="2">
    <source>
        <dbReference type="ARBA" id="ARBA00023125"/>
    </source>
</evidence>
<evidence type="ECO:0000259" key="5">
    <source>
        <dbReference type="PROSITE" id="PS50977"/>
    </source>
</evidence>
<evidence type="ECO:0000256" key="1">
    <source>
        <dbReference type="ARBA" id="ARBA00023015"/>
    </source>
</evidence>
<gene>
    <name evidence="6" type="ORF">C5613_43545</name>
</gene>
<dbReference type="AlphaFoldDB" id="A0A2S8I8M8"/>
<name>A0A2S8I8M8_RHOOP</name>